<evidence type="ECO:0000313" key="3">
    <source>
        <dbReference type="EMBL" id="MFG6300180.1"/>
    </source>
</evidence>
<dbReference type="InterPro" id="IPR041657">
    <property type="entry name" value="HTH_17"/>
</dbReference>
<dbReference type="Proteomes" id="UP001605990">
    <property type="component" value="Unassembled WGS sequence"/>
</dbReference>
<dbReference type="SUPFAM" id="SSF46955">
    <property type="entry name" value="Putative DNA-binding domain"/>
    <property type="match status" value="1"/>
</dbReference>
<dbReference type="Pfam" id="PF12728">
    <property type="entry name" value="HTH_17"/>
    <property type="match status" value="1"/>
</dbReference>
<accession>A0ABW7EAJ0</accession>
<evidence type="ECO:0000259" key="2">
    <source>
        <dbReference type="Pfam" id="PF12728"/>
    </source>
</evidence>
<feature type="domain" description="Helix-turn-helix" evidence="2">
    <location>
        <begin position="18"/>
        <end position="64"/>
    </location>
</feature>
<organism evidence="3 4">
    <name type="scientific">Streptomyces rochei</name>
    <name type="common">Streptomyces parvullus</name>
    <dbReference type="NCBI Taxonomy" id="1928"/>
    <lineage>
        <taxon>Bacteria</taxon>
        <taxon>Bacillati</taxon>
        <taxon>Actinomycetota</taxon>
        <taxon>Actinomycetes</taxon>
        <taxon>Kitasatosporales</taxon>
        <taxon>Streptomycetaceae</taxon>
        <taxon>Streptomyces</taxon>
        <taxon>Streptomyces rochei group</taxon>
    </lineage>
</organism>
<sequence length="94" mass="10556">MPRPAKVPPPPPAGYLWTPEAARRIGRSVKTLWNYAHLGKGPQPRRIGRKLAYKISELDEFLANELNAEPDPDRAHESRPAEPRTTRRPARAAA</sequence>
<evidence type="ECO:0000256" key="1">
    <source>
        <dbReference type="SAM" id="MobiDB-lite"/>
    </source>
</evidence>
<dbReference type="RefSeq" id="WP_127433966.1">
    <property type="nucleotide sequence ID" value="NZ_JBIENY010000474.1"/>
</dbReference>
<dbReference type="InterPro" id="IPR009061">
    <property type="entry name" value="DNA-bd_dom_put_sf"/>
</dbReference>
<proteinExistence type="predicted"/>
<protein>
    <submittedName>
        <fullName evidence="3">Helix-turn-helix transcriptional regulator</fullName>
    </submittedName>
</protein>
<feature type="compositionally biased region" description="Basic and acidic residues" evidence="1">
    <location>
        <begin position="71"/>
        <end position="85"/>
    </location>
</feature>
<evidence type="ECO:0000313" key="4">
    <source>
        <dbReference type="Proteomes" id="UP001605990"/>
    </source>
</evidence>
<comment type="caution">
    <text evidence="3">The sequence shown here is derived from an EMBL/GenBank/DDBJ whole genome shotgun (WGS) entry which is preliminary data.</text>
</comment>
<keyword evidence="4" id="KW-1185">Reference proteome</keyword>
<feature type="region of interest" description="Disordered" evidence="1">
    <location>
        <begin position="65"/>
        <end position="94"/>
    </location>
</feature>
<dbReference type="EMBL" id="JBIENY010000474">
    <property type="protein sequence ID" value="MFG6300180.1"/>
    <property type="molecule type" value="Genomic_DNA"/>
</dbReference>
<gene>
    <name evidence="3" type="ORF">ACGU38_33115</name>
</gene>
<reference evidence="3 4" key="1">
    <citation type="submission" date="2024-10" db="EMBL/GenBank/DDBJ databases">
        <title>Draft genome assembly of a novel steroid transforming actinomycete isolated from African clawed frog Xenopus laevis.</title>
        <authorList>
            <person name="Bragin E."/>
            <person name="Kollerov V."/>
            <person name="Donova M.V."/>
        </authorList>
    </citation>
    <scope>NUCLEOTIDE SEQUENCE [LARGE SCALE GENOMIC DNA]</scope>
    <source>
        <strain evidence="3 4">MTOC-St3</strain>
    </source>
</reference>
<name>A0ABW7EAJ0_STRRO</name>